<dbReference type="Proteomes" id="UP001162972">
    <property type="component" value="Chromosome 4"/>
</dbReference>
<protein>
    <submittedName>
        <fullName evidence="1">Uncharacterized protein</fullName>
    </submittedName>
</protein>
<reference evidence="1 2" key="1">
    <citation type="journal article" date="2023" name="Int. J. Mol. Sci.">
        <title>De Novo Assembly and Annotation of 11 Diverse Shrub Willow (Salix) Genomes Reveals Novel Gene Organization in Sex-Linked Regions.</title>
        <authorList>
            <person name="Hyden B."/>
            <person name="Feng K."/>
            <person name="Yates T.B."/>
            <person name="Jawdy S."/>
            <person name="Cereghino C."/>
            <person name="Smart L.B."/>
            <person name="Muchero W."/>
        </authorList>
    </citation>
    <scope>NUCLEOTIDE SEQUENCE [LARGE SCALE GENOMIC DNA]</scope>
    <source>
        <tissue evidence="1">Shoot tip</tissue>
    </source>
</reference>
<accession>A0AAD6JC88</accession>
<keyword evidence="2" id="KW-1185">Reference proteome</keyword>
<name>A0AAD6JC88_9ROSI</name>
<dbReference type="AlphaFoldDB" id="A0AAD6JC88"/>
<sequence>MWNSGGQEMSSRASLSHNWKHANLQSWMISKNSPNHNYLLSLLISKENHGRRKSDLQLSYFQVMKKIHLHLQLQTSEDNYCQN</sequence>
<evidence type="ECO:0000313" key="1">
    <source>
        <dbReference type="EMBL" id="KAJ6402215.1"/>
    </source>
</evidence>
<dbReference type="EMBL" id="JAPFFJ010000018">
    <property type="protein sequence ID" value="KAJ6402215.1"/>
    <property type="molecule type" value="Genomic_DNA"/>
</dbReference>
<organism evidence="1 2">
    <name type="scientific">Salix udensis</name>
    <dbReference type="NCBI Taxonomy" id="889485"/>
    <lineage>
        <taxon>Eukaryota</taxon>
        <taxon>Viridiplantae</taxon>
        <taxon>Streptophyta</taxon>
        <taxon>Embryophyta</taxon>
        <taxon>Tracheophyta</taxon>
        <taxon>Spermatophyta</taxon>
        <taxon>Magnoliopsida</taxon>
        <taxon>eudicotyledons</taxon>
        <taxon>Gunneridae</taxon>
        <taxon>Pentapetalae</taxon>
        <taxon>rosids</taxon>
        <taxon>fabids</taxon>
        <taxon>Malpighiales</taxon>
        <taxon>Salicaceae</taxon>
        <taxon>Saliceae</taxon>
        <taxon>Salix</taxon>
    </lineage>
</organism>
<evidence type="ECO:0000313" key="2">
    <source>
        <dbReference type="Proteomes" id="UP001162972"/>
    </source>
</evidence>
<gene>
    <name evidence="1" type="ORF">OIU84_014329</name>
</gene>
<comment type="caution">
    <text evidence="1">The sequence shown here is derived from an EMBL/GenBank/DDBJ whole genome shotgun (WGS) entry which is preliminary data.</text>
</comment>
<proteinExistence type="predicted"/>